<dbReference type="PANTHER" id="PTHR42679:SF2">
    <property type="entry name" value="S-METHYL-5'-THIOADENOSINE PHOSPHORYLASE"/>
    <property type="match status" value="1"/>
</dbReference>
<feature type="binding site" evidence="3">
    <location>
        <begin position="55"/>
        <end position="56"/>
    </location>
    <ligand>
        <name>phosphate</name>
        <dbReference type="ChEBI" id="CHEBI:43474"/>
    </ligand>
</feature>
<evidence type="ECO:0000313" key="6">
    <source>
        <dbReference type="Proteomes" id="UP000325755"/>
    </source>
</evidence>
<dbReference type="InterPro" id="IPR035994">
    <property type="entry name" value="Nucleoside_phosphorylase_sf"/>
</dbReference>
<proteinExistence type="inferred from homology"/>
<dbReference type="InterPro" id="IPR000845">
    <property type="entry name" value="Nucleoside_phosphorylase_d"/>
</dbReference>
<feature type="binding site" evidence="3">
    <location>
        <position position="188"/>
    </location>
    <ligand>
        <name>substrate</name>
    </ligand>
</feature>
<accession>A0A5Q0BN90</accession>
<dbReference type="GO" id="GO:0005829">
    <property type="term" value="C:cytosol"/>
    <property type="evidence" value="ECO:0007669"/>
    <property type="project" value="TreeGrafter"/>
</dbReference>
<gene>
    <name evidence="5" type="ORF">F6R98_13905</name>
</gene>
<dbReference type="PANTHER" id="PTHR42679">
    <property type="entry name" value="S-METHYL-5'-THIOADENOSINE PHOSPHORYLASE"/>
    <property type="match status" value="1"/>
</dbReference>
<dbReference type="InterPro" id="IPR010044">
    <property type="entry name" value="MTAP"/>
</dbReference>
<keyword evidence="6" id="KW-1185">Reference proteome</keyword>
<comment type="pathway">
    <text evidence="3">Purine metabolism; purine nucleoside salvage.</text>
</comment>
<keyword evidence="1 3" id="KW-0328">Glycosyltransferase</keyword>
<organism evidence="5 6">
    <name type="scientific">Candidatus Methylospira mobilis</name>
    <dbReference type="NCBI Taxonomy" id="1808979"/>
    <lineage>
        <taxon>Bacteria</taxon>
        <taxon>Pseudomonadati</taxon>
        <taxon>Pseudomonadota</taxon>
        <taxon>Gammaproteobacteria</taxon>
        <taxon>Methylococcales</taxon>
        <taxon>Methylococcaceae</taxon>
        <taxon>Candidatus Methylospira</taxon>
    </lineage>
</organism>
<dbReference type="FunCoup" id="A0A5Q0BN90">
    <property type="interactions" value="496"/>
</dbReference>
<comment type="subunit">
    <text evidence="3">Homotrimer.</text>
</comment>
<sequence>MTEKEKYAVIGGTGLSRLSGVAVERREAMTTPYGSPSADLTVGALAGHRMVFLARHGDRHTIPPHRINYRANIHALKQAGVTHIIAVAAVGGIDELAAPAAIVLPDQLIDYSYGREHTFSDGTQDQVTHIDFTEPYTSSLRTALLQAGASAGLSMSDGGVYGCTQGPRLETPAEIARMARDGCTLVGMTGMPEAALAREAGIAYACVAVVANWAAGITDAEITMPEIHANLEQGMADVGLLLSAFFGRGE</sequence>
<evidence type="ECO:0000256" key="3">
    <source>
        <dbReference type="HAMAP-Rule" id="MF_01963"/>
    </source>
</evidence>
<comment type="catalytic activity">
    <reaction evidence="3">
        <text>S-methyl-5'-thioinosine + phosphate = 5-(methylsulfanyl)-alpha-D-ribose 1-phosphate + hypoxanthine</text>
        <dbReference type="Rhea" id="RHEA:30643"/>
        <dbReference type="ChEBI" id="CHEBI:17368"/>
        <dbReference type="ChEBI" id="CHEBI:43474"/>
        <dbReference type="ChEBI" id="CHEBI:48595"/>
        <dbReference type="ChEBI" id="CHEBI:58533"/>
        <dbReference type="EC" id="2.4.2.44"/>
    </reaction>
</comment>
<feature type="site" description="Important for substrate specificity" evidence="3">
    <location>
        <position position="170"/>
    </location>
</feature>
<dbReference type="GO" id="GO:0019509">
    <property type="term" value="P:L-methionine salvage from methylthioadenosine"/>
    <property type="evidence" value="ECO:0007669"/>
    <property type="project" value="TreeGrafter"/>
</dbReference>
<dbReference type="KEGG" id="mmob:F6R98_13905"/>
<feature type="binding site" evidence="3">
    <location>
        <position position="189"/>
    </location>
    <ligand>
        <name>phosphate</name>
        <dbReference type="ChEBI" id="CHEBI:43474"/>
    </ligand>
</feature>
<evidence type="ECO:0000256" key="2">
    <source>
        <dbReference type="ARBA" id="ARBA00022679"/>
    </source>
</evidence>
<reference evidence="5 6" key="1">
    <citation type="submission" date="2019-09" db="EMBL/GenBank/DDBJ databases">
        <title>Ecophysiology of the spiral-shaped methanotroph Methylospira mobilis as revealed by the complete genome sequence.</title>
        <authorList>
            <person name="Oshkin I.Y."/>
            <person name="Dedysh S.N."/>
            <person name="Miroshnikov K."/>
            <person name="Danilova O.V."/>
            <person name="Hakobyan A."/>
            <person name="Liesack W."/>
        </authorList>
    </citation>
    <scope>NUCLEOTIDE SEQUENCE [LARGE SCALE GENOMIC DNA]</scope>
    <source>
        <strain evidence="5 6">Shm1</strain>
    </source>
</reference>
<dbReference type="InParanoid" id="A0A5Q0BN90"/>
<dbReference type="EMBL" id="CP044205">
    <property type="protein sequence ID" value="QFY43578.1"/>
    <property type="molecule type" value="Genomic_DNA"/>
</dbReference>
<feature type="binding site" evidence="3">
    <location>
        <begin position="212"/>
        <end position="214"/>
    </location>
    <ligand>
        <name>substrate</name>
    </ligand>
</feature>
<evidence type="ECO:0000256" key="1">
    <source>
        <dbReference type="ARBA" id="ARBA00022676"/>
    </source>
</evidence>
<comment type="miscellaneous">
    <text evidence="3">Although this enzyme belongs to the family of MTA phosphorylases based on sequence homology, it has been shown that conserved amino acid substitutions in the substrate binding pocket convert the substrate specificity of this enzyme from 6-aminopurines to 6-oxopurines.</text>
</comment>
<evidence type="ECO:0000259" key="4">
    <source>
        <dbReference type="Pfam" id="PF01048"/>
    </source>
</evidence>
<dbReference type="RefSeq" id="WP_153249561.1">
    <property type="nucleotide sequence ID" value="NZ_CP044205.1"/>
</dbReference>
<dbReference type="Proteomes" id="UP000325755">
    <property type="component" value="Chromosome"/>
</dbReference>
<name>A0A5Q0BN90_9GAMM</name>
<comment type="caution">
    <text evidence="3">Lacks conserved residue(s) required for the propagation of feature annotation.</text>
</comment>
<dbReference type="GO" id="GO:0006166">
    <property type="term" value="P:purine ribonucleoside salvage"/>
    <property type="evidence" value="ECO:0007669"/>
    <property type="project" value="UniProtKB-UniRule"/>
</dbReference>
<keyword evidence="3" id="KW-0660">Purine salvage</keyword>
<comment type="similarity">
    <text evidence="3">Belongs to the PNP/MTAP phosphorylase family. MTAP subfamily.</text>
</comment>
<dbReference type="NCBIfam" id="TIGR01694">
    <property type="entry name" value="MTAP"/>
    <property type="match status" value="1"/>
</dbReference>
<dbReference type="NCBIfam" id="NF006599">
    <property type="entry name" value="PRK09136.1"/>
    <property type="match status" value="1"/>
</dbReference>
<dbReference type="CDD" id="cd09010">
    <property type="entry name" value="MTAP_SsMTAPII_like_MTIP"/>
    <property type="match status" value="1"/>
</dbReference>
<comment type="function">
    <text evidence="3">Catalyzes the reversible phosphorylation of S-methyl-5'-thioinosine (MTI) to hypoxanthine and 5-methylthioribose-1-phosphate. Involved in the breakdown of S-methyl-5'-thioadenosine (MTA), a major by-product of polyamine biosynthesis. Catabolism of (MTA) occurs via deamination to MTI and phosphorolysis to hypoxanthine.</text>
</comment>
<evidence type="ECO:0000313" key="5">
    <source>
        <dbReference type="EMBL" id="QFY43578.1"/>
    </source>
</evidence>
<dbReference type="EC" id="2.4.2.44" evidence="3"/>
<dbReference type="GO" id="GO:0017061">
    <property type="term" value="F:S-methyl-5-thioadenosine phosphorylase activity"/>
    <property type="evidence" value="ECO:0007669"/>
    <property type="project" value="InterPro"/>
</dbReference>
<dbReference type="UniPathway" id="UPA00606"/>
<dbReference type="Gene3D" id="3.40.50.1580">
    <property type="entry name" value="Nucleoside phosphorylase domain"/>
    <property type="match status" value="1"/>
</dbReference>
<dbReference type="AlphaFoldDB" id="A0A5Q0BN90"/>
<keyword evidence="2 3" id="KW-0808">Transferase</keyword>
<feature type="site" description="Important for substrate specificity" evidence="3">
    <location>
        <position position="224"/>
    </location>
</feature>
<protein>
    <recommendedName>
        <fullName evidence="3">Probable S-methyl-5'-thioinosine phosphorylase</fullName>
        <ecNumber evidence="3">2.4.2.44</ecNumber>
    </recommendedName>
    <alternativeName>
        <fullName evidence="3">5'-methylthioinosine phosphorylase</fullName>
        <shortName evidence="3">MTI phosphorylase</shortName>
        <shortName evidence="3">MTIP</shortName>
    </alternativeName>
</protein>
<dbReference type="Pfam" id="PF01048">
    <property type="entry name" value="PNP_UDP_1"/>
    <property type="match status" value="1"/>
</dbReference>
<dbReference type="OrthoDB" id="1523230at2"/>
<dbReference type="SUPFAM" id="SSF53167">
    <property type="entry name" value="Purine and uridine phosphorylases"/>
    <property type="match status" value="1"/>
</dbReference>
<dbReference type="HAMAP" id="MF_01963">
    <property type="entry name" value="MTAP"/>
    <property type="match status" value="1"/>
</dbReference>
<feature type="domain" description="Nucleoside phosphorylase" evidence="4">
    <location>
        <begin position="6"/>
        <end position="245"/>
    </location>
</feature>
<feature type="binding site" evidence="3">
    <location>
        <position position="13"/>
    </location>
    <ligand>
        <name>phosphate</name>
        <dbReference type="ChEBI" id="CHEBI:43474"/>
    </ligand>
</feature>